<dbReference type="HOGENOM" id="CLU_1881706_0_0_0"/>
<name>A4A039_9BACT</name>
<dbReference type="EMBL" id="AANZ01000027">
    <property type="protein sequence ID" value="EAQ77825.1"/>
    <property type="molecule type" value="Genomic_DNA"/>
</dbReference>
<organism evidence="1 2">
    <name type="scientific">Blastopirellula marina DSM 3645</name>
    <dbReference type="NCBI Taxonomy" id="314230"/>
    <lineage>
        <taxon>Bacteria</taxon>
        <taxon>Pseudomonadati</taxon>
        <taxon>Planctomycetota</taxon>
        <taxon>Planctomycetia</taxon>
        <taxon>Pirellulales</taxon>
        <taxon>Pirellulaceae</taxon>
        <taxon>Blastopirellula</taxon>
    </lineage>
</organism>
<dbReference type="Proteomes" id="UP000004358">
    <property type="component" value="Unassembled WGS sequence"/>
</dbReference>
<accession>A4A039</accession>
<evidence type="ECO:0000313" key="1">
    <source>
        <dbReference type="EMBL" id="EAQ77825.1"/>
    </source>
</evidence>
<evidence type="ECO:0000313" key="2">
    <source>
        <dbReference type="Proteomes" id="UP000004358"/>
    </source>
</evidence>
<protein>
    <submittedName>
        <fullName evidence="1">Uncharacterized protein</fullName>
    </submittedName>
</protein>
<dbReference type="OrthoDB" id="286724at2"/>
<comment type="caution">
    <text evidence="1">The sequence shown here is derived from an EMBL/GenBank/DDBJ whole genome shotgun (WGS) entry which is preliminary data.</text>
</comment>
<dbReference type="AlphaFoldDB" id="A4A039"/>
<sequence length="135" mass="15298">MSYGQMILLTAADPWDLERLEAHLCADCEAEPEIGMLISSSPEGARFLELQWEDWAIAVVYESGDIVRQESAEIAQSFAEFREDQERIANCSQRIIVMASDDPEMEHFHDFALLIESLEKLPGAVLFDPENETFS</sequence>
<proteinExistence type="predicted"/>
<reference evidence="1 2" key="1">
    <citation type="submission" date="2006-02" db="EMBL/GenBank/DDBJ databases">
        <authorList>
            <person name="Amann R."/>
            <person name="Ferriera S."/>
            <person name="Johnson J."/>
            <person name="Kravitz S."/>
            <person name="Halpern A."/>
            <person name="Remington K."/>
            <person name="Beeson K."/>
            <person name="Tran B."/>
            <person name="Rogers Y.-H."/>
            <person name="Friedman R."/>
            <person name="Venter J.C."/>
        </authorList>
    </citation>
    <scope>NUCLEOTIDE SEQUENCE [LARGE SCALE GENOMIC DNA]</scope>
    <source>
        <strain evidence="1 2">DSM 3645</strain>
    </source>
</reference>
<dbReference type="RefSeq" id="WP_002654790.1">
    <property type="nucleotide sequence ID" value="NZ_CH672377.1"/>
</dbReference>
<gene>
    <name evidence="1" type="ORF">DSM3645_05974</name>
</gene>